<dbReference type="GO" id="GO:0010457">
    <property type="term" value="P:centriole-centriole cohesion"/>
    <property type="evidence" value="ECO:0007669"/>
    <property type="project" value="TreeGrafter"/>
</dbReference>
<feature type="non-terminal residue" evidence="1">
    <location>
        <position position="300"/>
    </location>
</feature>
<dbReference type="SUPFAM" id="SSF48371">
    <property type="entry name" value="ARM repeat"/>
    <property type="match status" value="1"/>
</dbReference>
<dbReference type="GO" id="GO:0007099">
    <property type="term" value="P:centriole replication"/>
    <property type="evidence" value="ECO:0007669"/>
    <property type="project" value="TreeGrafter"/>
</dbReference>
<gene>
    <name evidence="1" type="ORF">AKO1_003710</name>
</gene>
<dbReference type="AlphaFoldDB" id="A0AAW2Z5U3"/>
<dbReference type="InterPro" id="IPR016024">
    <property type="entry name" value="ARM-type_fold"/>
</dbReference>
<dbReference type="PANTHER" id="PTHR31691:SF1">
    <property type="entry name" value="ROTATIN"/>
    <property type="match status" value="1"/>
</dbReference>
<dbReference type="GO" id="GO:0005813">
    <property type="term" value="C:centrosome"/>
    <property type="evidence" value="ECO:0007669"/>
    <property type="project" value="InterPro"/>
</dbReference>
<dbReference type="InterPro" id="IPR030791">
    <property type="entry name" value="Rotatin"/>
</dbReference>
<dbReference type="GO" id="GO:0036064">
    <property type="term" value="C:ciliary basal body"/>
    <property type="evidence" value="ECO:0007669"/>
    <property type="project" value="InterPro"/>
</dbReference>
<evidence type="ECO:0000313" key="2">
    <source>
        <dbReference type="Proteomes" id="UP001431209"/>
    </source>
</evidence>
<accession>A0AAW2Z5U3</accession>
<sequence length="300" mass="34999">MLMVDQESKTVAIHDHSVMNVILDKLWPLSRLDLDLRCEVLSCAINITSGCHQAKKEFAKRHQAIQSIIACVLHPKTNVKICYLIYRLLTNLVIDCHESRTAVLRCNILFEFLLLVNKYFKNNKHHRIEFILKFFIGVSMCQEGIMLLVKEKDLLKTILGFTEQKWDRLEPLRLTMILIRNITFLQKGQLLASENVAEYLVGCITRYHQTKYSELQMYITSGLLSLMYNYPQKYKLLFKKGIAQNELKELIYRLSMYSSEEKNAQTISDWIDVVRTNSFDDSASDRTFVEQAKKCAEEIL</sequence>
<organism evidence="1 2">
    <name type="scientific">Acrasis kona</name>
    <dbReference type="NCBI Taxonomy" id="1008807"/>
    <lineage>
        <taxon>Eukaryota</taxon>
        <taxon>Discoba</taxon>
        <taxon>Heterolobosea</taxon>
        <taxon>Tetramitia</taxon>
        <taxon>Eutetramitia</taxon>
        <taxon>Acrasidae</taxon>
        <taxon>Acrasis</taxon>
    </lineage>
</organism>
<keyword evidence="2" id="KW-1185">Reference proteome</keyword>
<reference evidence="1 2" key="1">
    <citation type="submission" date="2024-03" db="EMBL/GenBank/DDBJ databases">
        <title>The Acrasis kona genome and developmental transcriptomes reveal deep origins of eukaryotic multicellular pathways.</title>
        <authorList>
            <person name="Sheikh S."/>
            <person name="Fu C.-J."/>
            <person name="Brown M.W."/>
            <person name="Baldauf S.L."/>
        </authorList>
    </citation>
    <scope>NUCLEOTIDE SEQUENCE [LARGE SCALE GENOMIC DNA]</scope>
    <source>
        <strain evidence="1 2">ATCC MYA-3509</strain>
    </source>
</reference>
<dbReference type="PANTHER" id="PTHR31691">
    <property type="entry name" value="ROTATIN"/>
    <property type="match status" value="1"/>
</dbReference>
<dbReference type="EMBL" id="JAOPGA020001068">
    <property type="protein sequence ID" value="KAL0484795.1"/>
    <property type="molecule type" value="Genomic_DNA"/>
</dbReference>
<dbReference type="GO" id="GO:0032053">
    <property type="term" value="P:ciliary basal body organization"/>
    <property type="evidence" value="ECO:0007669"/>
    <property type="project" value="TreeGrafter"/>
</dbReference>
<name>A0AAW2Z5U3_9EUKA</name>
<dbReference type="Proteomes" id="UP001431209">
    <property type="component" value="Unassembled WGS sequence"/>
</dbReference>
<dbReference type="InterPro" id="IPR011989">
    <property type="entry name" value="ARM-like"/>
</dbReference>
<proteinExistence type="predicted"/>
<comment type="caution">
    <text evidence="1">The sequence shown here is derived from an EMBL/GenBank/DDBJ whole genome shotgun (WGS) entry which is preliminary data.</text>
</comment>
<dbReference type="GO" id="GO:0005814">
    <property type="term" value="C:centriole"/>
    <property type="evidence" value="ECO:0007669"/>
    <property type="project" value="TreeGrafter"/>
</dbReference>
<protein>
    <submittedName>
        <fullName evidence="1">Rttn</fullName>
    </submittedName>
</protein>
<evidence type="ECO:0000313" key="1">
    <source>
        <dbReference type="EMBL" id="KAL0484795.1"/>
    </source>
</evidence>
<dbReference type="Gene3D" id="1.25.10.10">
    <property type="entry name" value="Leucine-rich Repeat Variant"/>
    <property type="match status" value="1"/>
</dbReference>